<keyword evidence="3" id="KW-1185">Reference proteome</keyword>
<evidence type="ECO:0000313" key="5">
    <source>
        <dbReference type="WormBase" id="SRAE_X000162200"/>
    </source>
</evidence>
<dbReference type="GO" id="GO:0003676">
    <property type="term" value="F:nucleic acid binding"/>
    <property type="evidence" value="ECO:0007669"/>
    <property type="project" value="InterPro"/>
</dbReference>
<reference evidence="4" key="3">
    <citation type="submission" date="2020-12" db="UniProtKB">
        <authorList>
            <consortium name="WormBaseParasite"/>
        </authorList>
    </citation>
    <scope>IDENTIFICATION</scope>
</reference>
<dbReference type="EMBL" id="LN609396">
    <property type="protein sequence ID" value="CEF59878.1"/>
    <property type="molecule type" value="Genomic_DNA"/>
</dbReference>
<dbReference type="PANTHER" id="PTHR46060:SF1">
    <property type="entry name" value="MARINER MOS1 TRANSPOSASE-LIKE PROTEIN"/>
    <property type="match status" value="1"/>
</dbReference>
<dbReference type="AlphaFoldDB" id="A0A090KQQ8"/>
<dbReference type="InterPro" id="IPR052709">
    <property type="entry name" value="Transposase-MT_Hybrid"/>
</dbReference>
<evidence type="ECO:0000313" key="4">
    <source>
        <dbReference type="WBParaSite" id="SRAE_X000162200.1"/>
    </source>
</evidence>
<dbReference type="Pfam" id="PF01359">
    <property type="entry name" value="Transposase_1"/>
    <property type="match status" value="1"/>
</dbReference>
<reference evidence="3" key="1">
    <citation type="submission" date="2014-09" db="EMBL/GenBank/DDBJ databases">
        <authorList>
            <person name="Martin A.A."/>
        </authorList>
    </citation>
    <scope>NUCLEOTIDE SEQUENCE</scope>
    <source>
        <strain evidence="3">ED321</strain>
    </source>
</reference>
<dbReference type="InterPro" id="IPR041426">
    <property type="entry name" value="Mos1_HTH"/>
</dbReference>
<dbReference type="InterPro" id="IPR036397">
    <property type="entry name" value="RNaseH_sf"/>
</dbReference>
<proteinExistence type="predicted"/>
<dbReference type="WormBase" id="SRAE_X000162200">
    <property type="protein sequence ID" value="SRP01130"/>
    <property type="gene ID" value="WBGene00267195"/>
</dbReference>
<protein>
    <submittedName>
        <fullName evidence="2 4">Transposase, type 1 family-containing protein</fullName>
    </submittedName>
</protein>
<dbReference type="Pfam" id="PF17906">
    <property type="entry name" value="HTH_48"/>
    <property type="match status" value="1"/>
</dbReference>
<accession>A0A090KQQ8</accession>
<dbReference type="Proteomes" id="UP000035682">
    <property type="component" value="Unplaced"/>
</dbReference>
<dbReference type="GeneID" id="36384689"/>
<organism evidence="2">
    <name type="scientific">Strongyloides ratti</name>
    <name type="common">Parasitic roundworm</name>
    <dbReference type="NCBI Taxonomy" id="34506"/>
    <lineage>
        <taxon>Eukaryota</taxon>
        <taxon>Metazoa</taxon>
        <taxon>Ecdysozoa</taxon>
        <taxon>Nematoda</taxon>
        <taxon>Chromadorea</taxon>
        <taxon>Rhabditida</taxon>
        <taxon>Tylenchina</taxon>
        <taxon>Panagrolaimomorpha</taxon>
        <taxon>Strongyloidoidea</taxon>
        <taxon>Strongyloididae</taxon>
        <taxon>Strongyloides</taxon>
    </lineage>
</organism>
<dbReference type="InterPro" id="IPR001888">
    <property type="entry name" value="Transposase_1"/>
</dbReference>
<reference evidence="2" key="2">
    <citation type="submission" date="2014-09" db="EMBL/GenBank/DDBJ databases">
        <authorList>
            <person name="Aslett A.Martin."/>
        </authorList>
    </citation>
    <scope>NUCLEOTIDE SEQUENCE</scope>
    <source>
        <strain evidence="2">ED321 Heterogonic</strain>
    </source>
</reference>
<evidence type="ECO:0000313" key="2">
    <source>
        <dbReference type="EMBL" id="CEF59878.1"/>
    </source>
</evidence>
<dbReference type="Gene3D" id="3.30.420.10">
    <property type="entry name" value="Ribonuclease H-like superfamily/Ribonuclease H"/>
    <property type="match status" value="1"/>
</dbReference>
<dbReference type="OrthoDB" id="5862917at2759"/>
<dbReference type="OMA" id="HEMIMND"/>
<gene>
    <name evidence="2 4 5" type="ORF">SRAE_X000162200</name>
</gene>
<dbReference type="CTD" id="36384689"/>
<dbReference type="PANTHER" id="PTHR46060">
    <property type="entry name" value="MARINER MOS1 TRANSPOSASE-LIKE PROTEIN"/>
    <property type="match status" value="1"/>
</dbReference>
<feature type="domain" description="Mos1 transposase HTH" evidence="1">
    <location>
        <begin position="7"/>
        <end position="52"/>
    </location>
</feature>
<dbReference type="WBParaSite" id="SRAE_X000162200.1">
    <property type="protein sequence ID" value="SRAE_X000162200.1"/>
    <property type="gene ID" value="WBGene00267195"/>
</dbReference>
<name>A0A090KQQ8_STRRB</name>
<sequence length="301" mass="35302">MNKLEKRAVIKYLVKKGLTATEIFEDIKKVLEEDSLSYATIKRWVSEFKHGKTSLEDDPRSGRPKIATTKEIIEKVHEMIMNDRRLTVSEIAEKMEISEERTYHIITEELEMKKMFAIWVPNSLTIDQKRTRVQISKECLNLFLKDKRDFMRRFTTTNETWILYNNPELKEQSKEWKNPNSPPPKKVKSMFPSNKVMASIFWDCKGILLIDYLPNGQTITGKYYSNLLDQLDEKIREKRPGLNKKKIIFHQDNARAHTCLTSLSKISSLNYELLPHPLYSPDLASSDFFLFSKLKKFLSGK</sequence>
<evidence type="ECO:0000313" key="3">
    <source>
        <dbReference type="Proteomes" id="UP000035682"/>
    </source>
</evidence>
<dbReference type="RefSeq" id="XP_024499089.1">
    <property type="nucleotide sequence ID" value="XM_024651041.1"/>
</dbReference>
<evidence type="ECO:0000259" key="1">
    <source>
        <dbReference type="Pfam" id="PF17906"/>
    </source>
</evidence>
<dbReference type="Gene3D" id="1.10.10.1450">
    <property type="match status" value="1"/>
</dbReference>